<dbReference type="GO" id="GO:0016020">
    <property type="term" value="C:membrane"/>
    <property type="evidence" value="ECO:0007669"/>
    <property type="project" value="UniProtKB-SubCell"/>
</dbReference>
<feature type="transmembrane region" description="Helical" evidence="8">
    <location>
        <begin position="70"/>
        <end position="100"/>
    </location>
</feature>
<keyword evidence="5 8" id="KW-0472">Membrane</keyword>
<evidence type="ECO:0000256" key="2">
    <source>
        <dbReference type="ARBA" id="ARBA00022692"/>
    </source>
</evidence>
<dbReference type="Gene3D" id="1.20.1070.10">
    <property type="entry name" value="Rhodopsin 7-helix transmembrane proteins"/>
    <property type="match status" value="1"/>
</dbReference>
<dbReference type="GO" id="GO:0004930">
    <property type="term" value="F:G protein-coupled receptor activity"/>
    <property type="evidence" value="ECO:0007669"/>
    <property type="project" value="UniProtKB-KW"/>
</dbReference>
<feature type="transmembrane region" description="Helical" evidence="8">
    <location>
        <begin position="112"/>
        <end position="135"/>
    </location>
</feature>
<dbReference type="SUPFAM" id="SSF81321">
    <property type="entry name" value="Family A G protein-coupled receptor-like"/>
    <property type="match status" value="1"/>
</dbReference>
<keyword evidence="4" id="KW-0297">G-protein coupled receptor</keyword>
<dbReference type="PRINTS" id="PR00237">
    <property type="entry name" value="GPCRRHODOPSN"/>
</dbReference>
<feature type="transmembrane region" description="Helical" evidence="8">
    <location>
        <begin position="249"/>
        <end position="274"/>
    </location>
</feature>
<reference evidence="11" key="1">
    <citation type="submission" date="2021-02" db="EMBL/GenBank/DDBJ databases">
        <authorList>
            <person name="Nowell W R."/>
        </authorList>
    </citation>
    <scope>NUCLEOTIDE SEQUENCE</scope>
</reference>
<evidence type="ECO:0000256" key="8">
    <source>
        <dbReference type="SAM" id="Phobius"/>
    </source>
</evidence>
<evidence type="ECO:0000256" key="1">
    <source>
        <dbReference type="ARBA" id="ARBA00004141"/>
    </source>
</evidence>
<evidence type="ECO:0000256" key="6">
    <source>
        <dbReference type="ARBA" id="ARBA00023170"/>
    </source>
</evidence>
<evidence type="ECO:0000256" key="7">
    <source>
        <dbReference type="ARBA" id="ARBA00023224"/>
    </source>
</evidence>
<feature type="transmembrane region" description="Helical" evidence="8">
    <location>
        <begin position="34"/>
        <end position="58"/>
    </location>
</feature>
<keyword evidence="2 8" id="KW-0812">Transmembrane</keyword>
<feature type="transmembrane region" description="Helical" evidence="8">
    <location>
        <begin position="147"/>
        <end position="168"/>
    </location>
</feature>
<dbReference type="InterPro" id="IPR050125">
    <property type="entry name" value="GPCR_opsins"/>
</dbReference>
<comment type="subcellular location">
    <subcellularLocation>
        <location evidence="1">Membrane</location>
        <topology evidence="1">Multi-pass membrane protein</topology>
    </subcellularLocation>
</comment>
<evidence type="ECO:0000256" key="3">
    <source>
        <dbReference type="ARBA" id="ARBA00022989"/>
    </source>
</evidence>
<evidence type="ECO:0000313" key="10">
    <source>
        <dbReference type="EMBL" id="CAF1109325.1"/>
    </source>
</evidence>
<keyword evidence="6" id="KW-0675">Receptor</keyword>
<protein>
    <recommendedName>
        <fullName evidence="9">G-protein coupled receptors family 1 profile domain-containing protein</fullName>
    </recommendedName>
</protein>
<dbReference type="Proteomes" id="UP000663852">
    <property type="component" value="Unassembled WGS sequence"/>
</dbReference>
<keyword evidence="12" id="KW-1185">Reference proteome</keyword>
<evidence type="ECO:0000313" key="12">
    <source>
        <dbReference type="Proteomes" id="UP000663828"/>
    </source>
</evidence>
<keyword evidence="7" id="KW-0807">Transducer</keyword>
<organism evidence="11 12">
    <name type="scientific">Adineta ricciae</name>
    <name type="common">Rotifer</name>
    <dbReference type="NCBI Taxonomy" id="249248"/>
    <lineage>
        <taxon>Eukaryota</taxon>
        <taxon>Metazoa</taxon>
        <taxon>Spiralia</taxon>
        <taxon>Gnathifera</taxon>
        <taxon>Rotifera</taxon>
        <taxon>Eurotatoria</taxon>
        <taxon>Bdelloidea</taxon>
        <taxon>Adinetida</taxon>
        <taxon>Adinetidae</taxon>
        <taxon>Adineta</taxon>
    </lineage>
</organism>
<dbReference type="AlphaFoldDB" id="A0A815ZQS3"/>
<dbReference type="PANTHER" id="PTHR24240">
    <property type="entry name" value="OPSIN"/>
    <property type="match status" value="1"/>
</dbReference>
<dbReference type="SMART" id="SM01381">
    <property type="entry name" value="7TM_GPCR_Srsx"/>
    <property type="match status" value="1"/>
</dbReference>
<evidence type="ECO:0000256" key="5">
    <source>
        <dbReference type="ARBA" id="ARBA00023136"/>
    </source>
</evidence>
<gene>
    <name evidence="10" type="ORF">EDS130_LOCUS20421</name>
    <name evidence="11" type="ORF">XAT740_LOCUS46177</name>
</gene>
<sequence length="361" mass="39755">MSSNNSSSIGTGLTSDDPAFWSQPTPIDCTTVRIIGILLCVATLVGIFLNGALLISFIRHKELRTPPNIFIMFISFIGLIASSVNLPLTGSSSVFCHWLYSRQGCQLEGLTAFLYGCSSCYLLCTVSISRCYIIIRPFNAKSVTVKKSVVTCCIAILIALLWTILPLVGWNEYTLERSRTSCCTNLYDRRRLFVSFNIFIFVVVYCVPLIILLITNSIIYRGIKGMRKKVAQGVKTELSQKRIEMERRVLKTVVITVVGFLFTWTPYAITFFISAFGAPEANVSPMATFICACFAKTSMIWIPTLYMSTSTQFRFSLVDKSSLEKLGGVSTTGGDGPNVAAITRGKADNLTATGINANKND</sequence>
<dbReference type="EMBL" id="CAJNOJ010000100">
    <property type="protein sequence ID" value="CAF1109325.1"/>
    <property type="molecule type" value="Genomic_DNA"/>
</dbReference>
<feature type="transmembrane region" description="Helical" evidence="8">
    <location>
        <begin position="286"/>
        <end position="306"/>
    </location>
</feature>
<dbReference type="Proteomes" id="UP000663828">
    <property type="component" value="Unassembled WGS sequence"/>
</dbReference>
<evidence type="ECO:0000256" key="4">
    <source>
        <dbReference type="ARBA" id="ARBA00023040"/>
    </source>
</evidence>
<feature type="domain" description="G-protein coupled receptors family 1 profile" evidence="9">
    <location>
        <begin position="49"/>
        <end position="306"/>
    </location>
</feature>
<dbReference type="InterPro" id="IPR017452">
    <property type="entry name" value="GPCR_Rhodpsn_7TM"/>
</dbReference>
<dbReference type="OrthoDB" id="2101615at2759"/>
<dbReference type="Pfam" id="PF00001">
    <property type="entry name" value="7tm_1"/>
    <property type="match status" value="1"/>
</dbReference>
<dbReference type="PROSITE" id="PS50262">
    <property type="entry name" value="G_PROTEIN_RECEP_F1_2"/>
    <property type="match status" value="1"/>
</dbReference>
<evidence type="ECO:0000313" key="11">
    <source>
        <dbReference type="EMBL" id="CAF1587361.1"/>
    </source>
</evidence>
<keyword evidence="3 8" id="KW-1133">Transmembrane helix</keyword>
<proteinExistence type="predicted"/>
<dbReference type="EMBL" id="CAJNOR010006155">
    <property type="protein sequence ID" value="CAF1587361.1"/>
    <property type="molecule type" value="Genomic_DNA"/>
</dbReference>
<comment type="caution">
    <text evidence="11">The sequence shown here is derived from an EMBL/GenBank/DDBJ whole genome shotgun (WGS) entry which is preliminary data.</text>
</comment>
<dbReference type="InterPro" id="IPR000276">
    <property type="entry name" value="GPCR_Rhodpsn"/>
</dbReference>
<feature type="transmembrane region" description="Helical" evidence="8">
    <location>
        <begin position="196"/>
        <end position="219"/>
    </location>
</feature>
<accession>A0A815ZQS3</accession>
<evidence type="ECO:0000259" key="9">
    <source>
        <dbReference type="PROSITE" id="PS50262"/>
    </source>
</evidence>
<name>A0A815ZQS3_ADIRI</name>